<dbReference type="Gene3D" id="2.60.40.10">
    <property type="entry name" value="Immunoglobulins"/>
    <property type="match status" value="2"/>
</dbReference>
<dbReference type="Gene3D" id="3.40.50.300">
    <property type="entry name" value="P-loop containing nucleotide triphosphate hydrolases"/>
    <property type="match status" value="1"/>
</dbReference>
<feature type="domain" description="NACHT" evidence="1">
    <location>
        <begin position="463"/>
        <end position="580"/>
    </location>
</feature>
<accession>A0A2G8K4H0</accession>
<dbReference type="InterPro" id="IPR013783">
    <property type="entry name" value="Ig-like_fold"/>
</dbReference>
<dbReference type="Pfam" id="PF05729">
    <property type="entry name" value="NACHT"/>
    <property type="match status" value="1"/>
</dbReference>
<dbReference type="PANTHER" id="PTHR46312">
    <property type="entry name" value="NACHT DOMAIN-CONTAINING PROTEIN"/>
    <property type="match status" value="1"/>
</dbReference>
<protein>
    <submittedName>
        <fullName evidence="2">Putative NLR family CARD domain-containing protein 4</fullName>
    </submittedName>
</protein>
<evidence type="ECO:0000313" key="3">
    <source>
        <dbReference type="Proteomes" id="UP000230750"/>
    </source>
</evidence>
<dbReference type="OrthoDB" id="120976at2759"/>
<dbReference type="Proteomes" id="UP000230750">
    <property type="component" value="Unassembled WGS sequence"/>
</dbReference>
<reference evidence="2 3" key="1">
    <citation type="journal article" date="2017" name="PLoS Biol.">
        <title>The sea cucumber genome provides insights into morphological evolution and visceral regeneration.</title>
        <authorList>
            <person name="Zhang X."/>
            <person name="Sun L."/>
            <person name="Yuan J."/>
            <person name="Sun Y."/>
            <person name="Gao Y."/>
            <person name="Zhang L."/>
            <person name="Li S."/>
            <person name="Dai H."/>
            <person name="Hamel J.F."/>
            <person name="Liu C."/>
            <person name="Yu Y."/>
            <person name="Liu S."/>
            <person name="Lin W."/>
            <person name="Guo K."/>
            <person name="Jin S."/>
            <person name="Xu P."/>
            <person name="Storey K.B."/>
            <person name="Huan P."/>
            <person name="Zhang T."/>
            <person name="Zhou Y."/>
            <person name="Zhang J."/>
            <person name="Lin C."/>
            <person name="Li X."/>
            <person name="Xing L."/>
            <person name="Huo D."/>
            <person name="Sun M."/>
            <person name="Wang L."/>
            <person name="Mercier A."/>
            <person name="Li F."/>
            <person name="Yang H."/>
            <person name="Xiang J."/>
        </authorList>
    </citation>
    <scope>NUCLEOTIDE SEQUENCE [LARGE SCALE GENOMIC DNA]</scope>
    <source>
        <strain evidence="2">Shaxun</strain>
        <tissue evidence="2">Muscle</tissue>
    </source>
</reference>
<dbReference type="STRING" id="307972.A0A2G8K4H0"/>
<dbReference type="InterPro" id="IPR036179">
    <property type="entry name" value="Ig-like_dom_sf"/>
</dbReference>
<name>A0A2G8K4H0_STIJA</name>
<comment type="caution">
    <text evidence="2">The sequence shown here is derived from an EMBL/GenBank/DDBJ whole genome shotgun (WGS) entry which is preliminary data.</text>
</comment>
<proteinExistence type="predicted"/>
<evidence type="ECO:0000313" key="2">
    <source>
        <dbReference type="EMBL" id="PIK42853.1"/>
    </source>
</evidence>
<dbReference type="InterPro" id="IPR003599">
    <property type="entry name" value="Ig_sub"/>
</dbReference>
<dbReference type="PANTHER" id="PTHR46312:SF2">
    <property type="entry name" value="NUCLEOTIDE-BINDING OLIGOMERIZATION DOMAIN-CONTAINING PROTEIN 2-LIKE"/>
    <property type="match status" value="1"/>
</dbReference>
<organism evidence="2 3">
    <name type="scientific">Stichopus japonicus</name>
    <name type="common">Sea cucumber</name>
    <dbReference type="NCBI Taxonomy" id="307972"/>
    <lineage>
        <taxon>Eukaryota</taxon>
        <taxon>Metazoa</taxon>
        <taxon>Echinodermata</taxon>
        <taxon>Eleutherozoa</taxon>
        <taxon>Echinozoa</taxon>
        <taxon>Holothuroidea</taxon>
        <taxon>Aspidochirotacea</taxon>
        <taxon>Aspidochirotida</taxon>
        <taxon>Stichopodidae</taxon>
        <taxon>Apostichopus</taxon>
    </lineage>
</organism>
<dbReference type="SUPFAM" id="SSF48726">
    <property type="entry name" value="Immunoglobulin"/>
    <property type="match status" value="2"/>
</dbReference>
<dbReference type="InterPro" id="IPR007111">
    <property type="entry name" value="NACHT_NTPase"/>
</dbReference>
<gene>
    <name evidence="2" type="ORF">BSL78_20300</name>
</gene>
<evidence type="ECO:0000259" key="1">
    <source>
        <dbReference type="PROSITE" id="PS50837"/>
    </source>
</evidence>
<dbReference type="AlphaFoldDB" id="A0A2G8K4H0"/>
<sequence length="580" mass="65867">MVRFKDDNRTMTCLTFTEIPTAVPECSLIQYLEIGKSGLIQCSFNGSFSLVAWYNLDKMRSILLYHDGVKSGDGYESGEFDIHANGSLVIQSVTVEHEAVYSVTRAISSAVSAVSYDISVYTTVTPEATIPVIDQCPHTSGNVCTMSTLNQIEVTCTTRGSRPAIYLSWTKRTHERDFILPSNYMNFTNNNVTYTSIAKTKFFFEESSFLTLLVCQASRVPLNLMKEENILLVERQIDYTSILNPDKTYVKIHSRMELSCNDRVLNLITWKRLNGRQGDVETLFVSIFQPSNLTGMTYKDYKLEVDGSLSLHNTLVEHEGLYACLYDNGVSGGITLHNVFVIVDPTPVFPVVDGCNHQQYCVLEKEPRDVLTCSILGTIPMMKSDKCYSEKPERFMKQLKAKYEILYDSVQPIPYIKDRMYCVDKVFIDGGIDIMTGISEGKLLWDKLGSYQEVVKENCLKTKRQILEGEPGYGKSTLTLQLLYDWCKSLSTSQLKKVDVIIYLRLRQLGGVDSIFSAIRKFILPRDSDISEEDIKEILSQMTSVLVLLDGFDEYPDQESTETDIYHILKKNMFQDLMSF</sequence>
<dbReference type="InterPro" id="IPR027417">
    <property type="entry name" value="P-loop_NTPase"/>
</dbReference>
<keyword evidence="3" id="KW-1185">Reference proteome</keyword>
<dbReference type="EMBL" id="MRZV01000898">
    <property type="protein sequence ID" value="PIK42853.1"/>
    <property type="molecule type" value="Genomic_DNA"/>
</dbReference>
<dbReference type="SMART" id="SM00409">
    <property type="entry name" value="IG"/>
    <property type="match status" value="2"/>
</dbReference>
<dbReference type="PROSITE" id="PS50837">
    <property type="entry name" value="NACHT"/>
    <property type="match status" value="1"/>
</dbReference>